<name>A0A4Y2RVH3_ARAVE</name>
<protein>
    <submittedName>
        <fullName evidence="1">Uncharacterized protein</fullName>
    </submittedName>
</protein>
<reference evidence="1 2" key="1">
    <citation type="journal article" date="2019" name="Sci. Rep.">
        <title>Orb-weaving spider Araneus ventricosus genome elucidates the spidroin gene catalogue.</title>
        <authorList>
            <person name="Kono N."/>
            <person name="Nakamura H."/>
            <person name="Ohtoshi R."/>
            <person name="Moran D.A.P."/>
            <person name="Shinohara A."/>
            <person name="Yoshida Y."/>
            <person name="Fujiwara M."/>
            <person name="Mori M."/>
            <person name="Tomita M."/>
            <person name="Arakawa K."/>
        </authorList>
    </citation>
    <scope>NUCLEOTIDE SEQUENCE [LARGE SCALE GENOMIC DNA]</scope>
</reference>
<evidence type="ECO:0000313" key="2">
    <source>
        <dbReference type="Proteomes" id="UP000499080"/>
    </source>
</evidence>
<proteinExistence type="predicted"/>
<dbReference type="EMBL" id="BGPR01018361">
    <property type="protein sequence ID" value="GBN78965.1"/>
    <property type="molecule type" value="Genomic_DNA"/>
</dbReference>
<organism evidence="1 2">
    <name type="scientific">Araneus ventricosus</name>
    <name type="common">Orbweaver spider</name>
    <name type="synonym">Epeira ventricosa</name>
    <dbReference type="NCBI Taxonomy" id="182803"/>
    <lineage>
        <taxon>Eukaryota</taxon>
        <taxon>Metazoa</taxon>
        <taxon>Ecdysozoa</taxon>
        <taxon>Arthropoda</taxon>
        <taxon>Chelicerata</taxon>
        <taxon>Arachnida</taxon>
        <taxon>Araneae</taxon>
        <taxon>Araneomorphae</taxon>
        <taxon>Entelegynae</taxon>
        <taxon>Araneoidea</taxon>
        <taxon>Araneidae</taxon>
        <taxon>Araneus</taxon>
    </lineage>
</organism>
<accession>A0A4Y2RVH3</accession>
<gene>
    <name evidence="1" type="ORF">AVEN_99578_1</name>
</gene>
<dbReference type="AlphaFoldDB" id="A0A4Y2RVH3"/>
<keyword evidence="2" id="KW-1185">Reference proteome</keyword>
<comment type="caution">
    <text evidence="1">The sequence shown here is derived from an EMBL/GenBank/DDBJ whole genome shotgun (WGS) entry which is preliminary data.</text>
</comment>
<sequence length="126" mass="13927">MYGDLLLWEHAQSSIFYCPDPLESVTCSLNLPRARAGVSPGKGGEGRFRKRTHLGGCYPRGIHRGSFPPTRAARVRNVSKGMFFAEGSCLEVPFSWREPLFCIRSLGCERTATGLFLVCLSGPDFL</sequence>
<dbReference type="Proteomes" id="UP000499080">
    <property type="component" value="Unassembled WGS sequence"/>
</dbReference>
<evidence type="ECO:0000313" key="1">
    <source>
        <dbReference type="EMBL" id="GBN78965.1"/>
    </source>
</evidence>